<dbReference type="eggNOG" id="ENOG502ZB7I">
    <property type="taxonomic scope" value="Bacteria"/>
</dbReference>
<keyword evidence="3" id="KW-1185">Reference proteome</keyword>
<keyword evidence="1" id="KW-0812">Transmembrane</keyword>
<name>A3IW81_9CHRO</name>
<organism evidence="2 3">
    <name type="scientific">Crocosphaera chwakensis CCY0110</name>
    <dbReference type="NCBI Taxonomy" id="391612"/>
    <lineage>
        <taxon>Bacteria</taxon>
        <taxon>Bacillati</taxon>
        <taxon>Cyanobacteriota</taxon>
        <taxon>Cyanophyceae</taxon>
        <taxon>Oscillatoriophycideae</taxon>
        <taxon>Chroococcales</taxon>
        <taxon>Aphanothecaceae</taxon>
        <taxon>Crocosphaera</taxon>
        <taxon>Crocosphaera chwakensis</taxon>
    </lineage>
</organism>
<dbReference type="InterPro" id="IPR008929">
    <property type="entry name" value="Chondroitin_lyas"/>
</dbReference>
<reference evidence="2 3" key="1">
    <citation type="submission" date="2007-03" db="EMBL/GenBank/DDBJ databases">
        <authorList>
            <person name="Stal L."/>
            <person name="Ferriera S."/>
            <person name="Johnson J."/>
            <person name="Kravitz S."/>
            <person name="Beeson K."/>
            <person name="Sutton G."/>
            <person name="Rogers Y.-H."/>
            <person name="Friedman R."/>
            <person name="Frazier M."/>
            <person name="Venter J.C."/>
        </authorList>
    </citation>
    <scope>NUCLEOTIDE SEQUENCE [LARGE SCALE GENOMIC DNA]</scope>
    <source>
        <strain evidence="2 3">CCY0110</strain>
    </source>
</reference>
<gene>
    <name evidence="2" type="ORF">CY0110_07881</name>
</gene>
<evidence type="ECO:0000313" key="2">
    <source>
        <dbReference type="EMBL" id="EAZ89255.1"/>
    </source>
</evidence>
<protein>
    <recommendedName>
        <fullName evidence="4">Heparinase II N-terminal domain-containing protein</fullName>
    </recommendedName>
</protein>
<dbReference type="AlphaFoldDB" id="A3IW81"/>
<evidence type="ECO:0008006" key="4">
    <source>
        <dbReference type="Google" id="ProtNLM"/>
    </source>
</evidence>
<dbReference type="Gene3D" id="1.50.10.100">
    <property type="entry name" value="Chondroitin AC/alginate lyase"/>
    <property type="match status" value="1"/>
</dbReference>
<accession>A3IW81</accession>
<evidence type="ECO:0000313" key="3">
    <source>
        <dbReference type="Proteomes" id="UP000003781"/>
    </source>
</evidence>
<feature type="transmembrane region" description="Helical" evidence="1">
    <location>
        <begin position="7"/>
        <end position="28"/>
    </location>
</feature>
<dbReference type="EMBL" id="AAXW01000049">
    <property type="protein sequence ID" value="EAZ89255.1"/>
    <property type="molecule type" value="Genomic_DNA"/>
</dbReference>
<proteinExistence type="predicted"/>
<dbReference type="Proteomes" id="UP000003781">
    <property type="component" value="Unassembled WGS sequence"/>
</dbReference>
<keyword evidence="1" id="KW-1133">Transmembrane helix</keyword>
<evidence type="ECO:0000256" key="1">
    <source>
        <dbReference type="SAM" id="Phobius"/>
    </source>
</evidence>
<keyword evidence="1" id="KW-0472">Membrane</keyword>
<dbReference type="SUPFAM" id="SSF48230">
    <property type="entry name" value="Chondroitin AC/alginate lyase"/>
    <property type="match status" value="1"/>
</dbReference>
<sequence>MLKSRFFIIIILVIYWIVLGVYTPTLSYNSLSGKVSIVLEKALWRNSNKEITYQDITLDLICENNDCYSEIWGFAPDFNQSEHQGTVIINKSNDQWILDVDLMINRDPWLSWSGKANYKIELTKKNEKVLVGNYQGNFNNKLLQGKVSGIIKPLYPQPLTYHKPIKSQEHPRLLFREEMVPEIRKKATTKIGKQIFNKLEETLNQTIVYDDYVPNAGYHAAGQCFHALIEENPKQANQAWTVVKTAINTSYRRLFELSPMVTGIAIAYDLCYRYWDDNDRISVSNWLAQQAQLLIDGTPDKGWNPTAWSNWNARARGAAGLAALAILKESKGNFSQDIDIEQLLTIAKRNIIHYLETAIGDKGFGTEGDHYTTEPFILTLFPFFTGYYHVKGENFATQNSNLAWLLPNYLMRIIPRDKSYPIPSYGRHRNYPGGSLFAMGMGSVPFNFLPGVMWGFDHYWGENGDQSFGIKNSLDAIFLLVNYRENLLIKHPSTIFDKVLADEKKGFYVFRNQWNNKNDFVASIYGKREYLTKSWSFPDTGSFRIWGLGENWAIAGESKNQPENENIIIQENANKLTMEPIYFQSQKDGSGIVSLQAKNWLRSFAVDYSNISGVPGLFVMVDQFNDSQNDHTWVMNTQGNITIDKNIFMIKRDENVTMKGTFITPDNVNLQYDDNNKRIVAQGKGDFFVIMTVQKNKIPNLKIINNSINSQVLIGNRIITFKDKHISFGIE</sequence>
<dbReference type="OrthoDB" id="417335at2"/>
<dbReference type="Gene3D" id="2.70.98.70">
    <property type="match status" value="1"/>
</dbReference>
<comment type="caution">
    <text evidence="2">The sequence shown here is derived from an EMBL/GenBank/DDBJ whole genome shotgun (WGS) entry which is preliminary data.</text>
</comment>